<evidence type="ECO:0000313" key="1">
    <source>
        <dbReference type="EMBL" id="DAE13514.1"/>
    </source>
</evidence>
<protein>
    <submittedName>
        <fullName evidence="1">Uncharacterized protein</fullName>
    </submittedName>
</protein>
<reference evidence="1" key="1">
    <citation type="journal article" date="2021" name="Proc. Natl. Acad. Sci. U.S.A.">
        <title>A Catalog of Tens of Thousands of Viruses from Human Metagenomes Reveals Hidden Associations with Chronic Diseases.</title>
        <authorList>
            <person name="Tisza M.J."/>
            <person name="Buck C.B."/>
        </authorList>
    </citation>
    <scope>NUCLEOTIDE SEQUENCE</scope>
    <source>
        <strain evidence="1">CtVif31</strain>
    </source>
</reference>
<organism evidence="1">
    <name type="scientific">Siphoviridae sp. ctVif31</name>
    <dbReference type="NCBI Taxonomy" id="2825532"/>
    <lineage>
        <taxon>Viruses</taxon>
        <taxon>Duplodnaviria</taxon>
        <taxon>Heunggongvirae</taxon>
        <taxon>Uroviricota</taxon>
        <taxon>Caudoviricetes</taxon>
    </lineage>
</organism>
<sequence>MRGLVRQKQKVYWSRITEKTKGLDRIKVYEKPVLYSFSVSSTAGTPEEIAAGIVPDYDRYITSFNRNFHPQEADIFWIDRIPQISEDGSLIFDENGEPTVLPDYVLKKILDTKKGNIARYGISKRGNENG</sequence>
<accession>A0A8S5Q2Y1</accession>
<dbReference type="EMBL" id="BK015567">
    <property type="protein sequence ID" value="DAE13514.1"/>
    <property type="molecule type" value="Genomic_DNA"/>
</dbReference>
<proteinExistence type="predicted"/>
<name>A0A8S5Q2Y1_9CAUD</name>